<evidence type="ECO:0000313" key="2">
    <source>
        <dbReference type="EMBL" id="OBR36506.1"/>
    </source>
</evidence>
<sequence>MYQLTYISTESTNMVATDLDEILAEARTTNFNKNITGCLVYYDHKFVQILEGEKNDIQELYEKIKCDKRHQSLKILWEGKVSKRYFSDWNMAFYYPSVINNTNKEEKRFLNNMKLLSQFSKTSTSPLLMFWNTVRTFLDKNSNPILQR</sequence>
<dbReference type="InterPro" id="IPR007024">
    <property type="entry name" value="BLUF_domain"/>
</dbReference>
<dbReference type="GO" id="GO:0071949">
    <property type="term" value="F:FAD binding"/>
    <property type="evidence" value="ECO:0007669"/>
    <property type="project" value="InterPro"/>
</dbReference>
<dbReference type="KEGG" id="mart:BTR34_12875"/>
<dbReference type="STRING" id="1836467.BTR34_12875"/>
<name>A0A1B7Z1G3_9FLAO</name>
<dbReference type="InterPro" id="IPR036046">
    <property type="entry name" value="Acylphosphatase-like_dom_sf"/>
</dbReference>
<gene>
    <name evidence="2" type="ORF">A9200_08765</name>
</gene>
<proteinExistence type="predicted"/>
<feature type="domain" description="BLUF" evidence="1">
    <location>
        <begin position="1"/>
        <end position="92"/>
    </location>
</feature>
<dbReference type="SMART" id="SM01034">
    <property type="entry name" value="BLUF"/>
    <property type="match status" value="1"/>
</dbReference>
<dbReference type="RefSeq" id="WP_068486054.1">
    <property type="nucleotide sequence ID" value="NZ_CP018760.1"/>
</dbReference>
<comment type="caution">
    <text evidence="2">The sequence shown here is derived from an EMBL/GenBank/DDBJ whole genome shotgun (WGS) entry which is preliminary data.</text>
</comment>
<reference evidence="3" key="1">
    <citation type="submission" date="2016-06" db="EMBL/GenBank/DDBJ databases">
        <authorList>
            <person name="Zhan P."/>
        </authorList>
    </citation>
    <scope>NUCLEOTIDE SEQUENCE [LARGE SCALE GENOMIC DNA]</scope>
    <source>
        <strain evidence="3">T28</strain>
    </source>
</reference>
<dbReference type="AlphaFoldDB" id="A0A1B7Z1G3"/>
<protein>
    <recommendedName>
        <fullName evidence="1">BLUF domain-containing protein</fullName>
    </recommendedName>
</protein>
<keyword evidence="3" id="KW-1185">Reference proteome</keyword>
<dbReference type="EMBL" id="LZFP01000045">
    <property type="protein sequence ID" value="OBR36506.1"/>
    <property type="molecule type" value="Genomic_DNA"/>
</dbReference>
<dbReference type="Gene3D" id="3.30.70.100">
    <property type="match status" value="1"/>
</dbReference>
<dbReference type="PROSITE" id="PS50925">
    <property type="entry name" value="BLUF"/>
    <property type="match status" value="1"/>
</dbReference>
<dbReference type="GO" id="GO:0009882">
    <property type="term" value="F:blue light photoreceptor activity"/>
    <property type="evidence" value="ECO:0007669"/>
    <property type="project" value="InterPro"/>
</dbReference>
<evidence type="ECO:0000259" key="1">
    <source>
        <dbReference type="PROSITE" id="PS50925"/>
    </source>
</evidence>
<organism evidence="2 3">
    <name type="scientific">Maribacter hydrothermalis</name>
    <dbReference type="NCBI Taxonomy" id="1836467"/>
    <lineage>
        <taxon>Bacteria</taxon>
        <taxon>Pseudomonadati</taxon>
        <taxon>Bacteroidota</taxon>
        <taxon>Flavobacteriia</taxon>
        <taxon>Flavobacteriales</taxon>
        <taxon>Flavobacteriaceae</taxon>
        <taxon>Maribacter</taxon>
    </lineage>
</organism>
<dbReference type="Pfam" id="PF04940">
    <property type="entry name" value="BLUF"/>
    <property type="match status" value="1"/>
</dbReference>
<dbReference type="SUPFAM" id="SSF54975">
    <property type="entry name" value="Acylphosphatase/BLUF domain-like"/>
    <property type="match status" value="1"/>
</dbReference>
<dbReference type="Proteomes" id="UP000092164">
    <property type="component" value="Unassembled WGS sequence"/>
</dbReference>
<accession>A0A1B7Z1G3</accession>
<evidence type="ECO:0000313" key="3">
    <source>
        <dbReference type="Proteomes" id="UP000092164"/>
    </source>
</evidence>